<dbReference type="SMART" id="SM00382">
    <property type="entry name" value="AAA"/>
    <property type="match status" value="1"/>
</dbReference>
<proteinExistence type="inferred from homology"/>
<feature type="transmembrane region" description="Helical" evidence="10">
    <location>
        <begin position="63"/>
        <end position="89"/>
    </location>
</feature>
<dbReference type="Gene3D" id="1.20.1560.10">
    <property type="entry name" value="ABC transporter type 1, transmembrane domain"/>
    <property type="match status" value="1"/>
</dbReference>
<dbReference type="EMBL" id="KL331571">
    <property type="protein sequence ID" value="KFP58118.1"/>
    <property type="molecule type" value="Genomic_DNA"/>
</dbReference>
<dbReference type="InterPro" id="IPR050173">
    <property type="entry name" value="ABC_transporter_C-like"/>
</dbReference>
<dbReference type="InterPro" id="IPR011527">
    <property type="entry name" value="ABC1_TM_dom"/>
</dbReference>
<feature type="transmembrane region" description="Helical" evidence="10">
    <location>
        <begin position="167"/>
        <end position="187"/>
    </location>
</feature>
<evidence type="ECO:0000259" key="12">
    <source>
        <dbReference type="PROSITE" id="PS50929"/>
    </source>
</evidence>
<evidence type="ECO:0000256" key="3">
    <source>
        <dbReference type="ARBA" id="ARBA00022448"/>
    </source>
</evidence>
<dbReference type="SUPFAM" id="SSF52540">
    <property type="entry name" value="P-loop containing nucleoside triphosphate hydrolases"/>
    <property type="match status" value="1"/>
</dbReference>
<keyword evidence="4 10" id="KW-0812">Transmembrane</keyword>
<comment type="similarity">
    <text evidence="2">Belongs to the ABC transporter superfamily. ABCC family. Conjugate transporter (TC 3.A.1.208) subfamily.</text>
</comment>
<dbReference type="FunFam" id="1.20.1560.10:FF:000010">
    <property type="entry name" value="Multidrug resistance-associated ABC transporter"/>
    <property type="match status" value="1"/>
</dbReference>
<evidence type="ECO:0000256" key="8">
    <source>
        <dbReference type="ARBA" id="ARBA00022989"/>
    </source>
</evidence>
<keyword evidence="6" id="KW-0547">Nucleotide-binding</keyword>
<organism evidence="13 14">
    <name type="scientific">Cathartes aura</name>
    <name type="common">Turkey vulture</name>
    <name type="synonym">Vultur aura</name>
    <dbReference type="NCBI Taxonomy" id="43455"/>
    <lineage>
        <taxon>Eukaryota</taxon>
        <taxon>Metazoa</taxon>
        <taxon>Chordata</taxon>
        <taxon>Craniata</taxon>
        <taxon>Vertebrata</taxon>
        <taxon>Euteleostomi</taxon>
        <taxon>Archelosauria</taxon>
        <taxon>Archosauria</taxon>
        <taxon>Dinosauria</taxon>
        <taxon>Saurischia</taxon>
        <taxon>Theropoda</taxon>
        <taxon>Coelurosauria</taxon>
        <taxon>Aves</taxon>
        <taxon>Neognathae</taxon>
        <taxon>Neoaves</taxon>
        <taxon>Telluraves</taxon>
        <taxon>Accipitrimorphae</taxon>
        <taxon>Accipitriformes</taxon>
        <taxon>Cathartidae</taxon>
        <taxon>Cathartes</taxon>
    </lineage>
</organism>
<dbReference type="CDD" id="cd18603">
    <property type="entry name" value="ABC_6TM_MRP1_2_3_6_D2_like"/>
    <property type="match status" value="1"/>
</dbReference>
<evidence type="ECO:0000256" key="1">
    <source>
        <dbReference type="ARBA" id="ARBA00004127"/>
    </source>
</evidence>
<feature type="non-terminal residue" evidence="13">
    <location>
        <position position="486"/>
    </location>
</feature>
<dbReference type="PROSITE" id="PS50929">
    <property type="entry name" value="ABC_TM1F"/>
    <property type="match status" value="1"/>
</dbReference>
<dbReference type="InterPro" id="IPR036640">
    <property type="entry name" value="ABC1_TM_sf"/>
</dbReference>
<dbReference type="FunFam" id="3.40.50.300:FF:000074">
    <property type="entry name" value="Multidrug resistance-associated protein 5 isoform 1"/>
    <property type="match status" value="1"/>
</dbReference>
<dbReference type="PROSITE" id="PS50893">
    <property type="entry name" value="ABC_TRANSPORTER_2"/>
    <property type="match status" value="1"/>
</dbReference>
<dbReference type="SUPFAM" id="SSF90123">
    <property type="entry name" value="ABC transporter transmembrane region"/>
    <property type="match status" value="1"/>
</dbReference>
<evidence type="ECO:0000256" key="4">
    <source>
        <dbReference type="ARBA" id="ARBA00022692"/>
    </source>
</evidence>
<keyword evidence="5" id="KW-0677">Repeat</keyword>
<feature type="domain" description="ABC transmembrane type-1" evidence="12">
    <location>
        <begin position="1"/>
        <end position="208"/>
    </location>
</feature>
<dbReference type="InterPro" id="IPR017871">
    <property type="entry name" value="ABC_transporter-like_CS"/>
</dbReference>
<dbReference type="Proteomes" id="UP000053745">
    <property type="component" value="Unassembled WGS sequence"/>
</dbReference>
<dbReference type="Gene3D" id="3.40.50.300">
    <property type="entry name" value="P-loop containing nucleotide triphosphate hydrolases"/>
    <property type="match status" value="1"/>
</dbReference>
<dbReference type="AlphaFoldDB" id="A0A091LJV4"/>
<keyword evidence="14" id="KW-1185">Reference proteome</keyword>
<evidence type="ECO:0000256" key="6">
    <source>
        <dbReference type="ARBA" id="ARBA00022741"/>
    </source>
</evidence>
<evidence type="ECO:0000313" key="13">
    <source>
        <dbReference type="EMBL" id="KFP58118.1"/>
    </source>
</evidence>
<keyword evidence="9 10" id="KW-0472">Membrane</keyword>
<evidence type="ECO:0000259" key="11">
    <source>
        <dbReference type="PROSITE" id="PS50893"/>
    </source>
</evidence>
<evidence type="ECO:0000256" key="9">
    <source>
        <dbReference type="ARBA" id="ARBA00023136"/>
    </source>
</evidence>
<dbReference type="CDD" id="cd03244">
    <property type="entry name" value="ABCC_MRP_domain2"/>
    <property type="match status" value="1"/>
</dbReference>
<evidence type="ECO:0000256" key="5">
    <source>
        <dbReference type="ARBA" id="ARBA00022737"/>
    </source>
</evidence>
<protein>
    <submittedName>
        <fullName evidence="13">Multidrug resistance-associated protein 1</fullName>
    </submittedName>
</protein>
<evidence type="ECO:0000256" key="7">
    <source>
        <dbReference type="ARBA" id="ARBA00022840"/>
    </source>
</evidence>
<keyword evidence="8 10" id="KW-1133">Transmembrane helix</keyword>
<dbReference type="PANTHER" id="PTHR24223">
    <property type="entry name" value="ATP-BINDING CASSETTE SUB-FAMILY C"/>
    <property type="match status" value="1"/>
</dbReference>
<reference evidence="13 14" key="1">
    <citation type="submission" date="2014-04" db="EMBL/GenBank/DDBJ databases">
        <title>Genome evolution of avian class.</title>
        <authorList>
            <person name="Zhang G."/>
            <person name="Li C."/>
        </authorList>
    </citation>
    <scope>NUCLEOTIDE SEQUENCE [LARGE SCALE GENOMIC DNA]</scope>
    <source>
        <strain evidence="13">BGI_N323</strain>
    </source>
</reference>
<dbReference type="GO" id="GO:0140359">
    <property type="term" value="F:ABC-type transporter activity"/>
    <property type="evidence" value="ECO:0007669"/>
    <property type="project" value="InterPro"/>
</dbReference>
<dbReference type="Pfam" id="PF00005">
    <property type="entry name" value="ABC_tran"/>
    <property type="match status" value="1"/>
</dbReference>
<dbReference type="GO" id="GO:0016020">
    <property type="term" value="C:membrane"/>
    <property type="evidence" value="ECO:0007669"/>
    <property type="project" value="InterPro"/>
</dbReference>
<sequence length="486" mass="54807">RGSLCASRALHHQLLDNVLHLPLQHFETNPVGQIINRFTKDLFIVDLRFHYYLRTWLNCTLDVIGTILVITSASPLFIVVVIPLGYFYFTIQRYYIASSRQIRRLAGASHSPVISHFSETLLGRSTIRAFGHQERFIRKNNDVVYENLVCFYNNVISNRWLSVRLEFLGNLMVFFAALFVVLAGNTVSSSTVGLSISYALNIIQSLNFWVRKACEIETNAVSIERVCEYAKMDKEVSILLEMAAQLLRESCDCESHVPKMSFKQFYPTIGLHENFLFQVGIVGRTGAGKSTLTNCLFRVLEGSEGKIIIDGIDISTIGLHDLRGNLNIIPQDPVLFSGTLQSNLDPLGKHSDLELWEVLELCDLKDFVQSLPKKLLHEISEGGENLSVGQRQLVCLARVLLRKTKILVLDEATASVDMETDNLVQSTIKREFYNCTILTIAHRLHTVMDSERVLVLDAGRILEYDTPHNLLQQEGAFSEMVAEAGI</sequence>
<dbReference type="PANTHER" id="PTHR24223:SF166">
    <property type="entry name" value="MULTIDRUG RESISTANCE-ASSOCIATED PROTEIN 1-LIKE"/>
    <property type="match status" value="1"/>
</dbReference>
<dbReference type="OrthoDB" id="6500128at2759"/>
<dbReference type="GO" id="GO:0012505">
    <property type="term" value="C:endomembrane system"/>
    <property type="evidence" value="ECO:0007669"/>
    <property type="project" value="UniProtKB-SubCell"/>
</dbReference>
<dbReference type="Pfam" id="PF00664">
    <property type="entry name" value="ABC_membrane"/>
    <property type="match status" value="1"/>
</dbReference>
<accession>A0A091LJV4</accession>
<dbReference type="PROSITE" id="PS00211">
    <property type="entry name" value="ABC_TRANSPORTER_1"/>
    <property type="match status" value="1"/>
</dbReference>
<dbReference type="InterPro" id="IPR027417">
    <property type="entry name" value="P-loop_NTPase"/>
</dbReference>
<evidence type="ECO:0000256" key="10">
    <source>
        <dbReference type="SAM" id="Phobius"/>
    </source>
</evidence>
<dbReference type="GO" id="GO:0005524">
    <property type="term" value="F:ATP binding"/>
    <property type="evidence" value="ECO:0007669"/>
    <property type="project" value="UniProtKB-KW"/>
</dbReference>
<dbReference type="GO" id="GO:0016887">
    <property type="term" value="F:ATP hydrolysis activity"/>
    <property type="evidence" value="ECO:0007669"/>
    <property type="project" value="InterPro"/>
</dbReference>
<evidence type="ECO:0000256" key="2">
    <source>
        <dbReference type="ARBA" id="ARBA00009726"/>
    </source>
</evidence>
<evidence type="ECO:0000313" key="14">
    <source>
        <dbReference type="Proteomes" id="UP000053745"/>
    </source>
</evidence>
<keyword evidence="7" id="KW-0067">ATP-binding</keyword>
<gene>
    <name evidence="13" type="ORF">N323_06475</name>
</gene>
<dbReference type="InterPro" id="IPR003439">
    <property type="entry name" value="ABC_transporter-like_ATP-bd"/>
</dbReference>
<keyword evidence="3" id="KW-0813">Transport</keyword>
<feature type="domain" description="ABC transporter" evidence="11">
    <location>
        <begin position="247"/>
        <end position="483"/>
    </location>
</feature>
<feature type="non-terminal residue" evidence="13">
    <location>
        <position position="1"/>
    </location>
</feature>
<dbReference type="InterPro" id="IPR003593">
    <property type="entry name" value="AAA+_ATPase"/>
</dbReference>
<comment type="subcellular location">
    <subcellularLocation>
        <location evidence="1">Endomembrane system</location>
        <topology evidence="1">Multi-pass membrane protein</topology>
    </subcellularLocation>
</comment>
<name>A0A091LJV4_CATAU</name>